<evidence type="ECO:0000313" key="1">
    <source>
        <dbReference type="EMBL" id="MFC4494072.1"/>
    </source>
</evidence>
<keyword evidence="2" id="KW-1185">Reference proteome</keyword>
<gene>
    <name evidence="1" type="ORF">ACFPA8_07990</name>
</gene>
<organism evidence="1 2">
    <name type="scientific">Streptomyces ovatisporus</name>
    <dbReference type="NCBI Taxonomy" id="1128682"/>
    <lineage>
        <taxon>Bacteria</taxon>
        <taxon>Bacillati</taxon>
        <taxon>Actinomycetota</taxon>
        <taxon>Actinomycetes</taxon>
        <taxon>Kitasatosporales</taxon>
        <taxon>Streptomycetaceae</taxon>
        <taxon>Streptomyces</taxon>
    </lineage>
</organism>
<protein>
    <submittedName>
        <fullName evidence="1">P22 phage major capsid protein family protein</fullName>
    </submittedName>
</protein>
<dbReference type="EMBL" id="JBHSFH010000004">
    <property type="protein sequence ID" value="MFC4494072.1"/>
    <property type="molecule type" value="Genomic_DNA"/>
</dbReference>
<accession>A0ABV9A3N0</accession>
<reference evidence="2" key="1">
    <citation type="journal article" date="2019" name="Int. J. Syst. Evol. Microbiol.">
        <title>The Global Catalogue of Microorganisms (GCM) 10K type strain sequencing project: providing services to taxonomists for standard genome sequencing and annotation.</title>
        <authorList>
            <consortium name="The Broad Institute Genomics Platform"/>
            <consortium name="The Broad Institute Genome Sequencing Center for Infectious Disease"/>
            <person name="Wu L."/>
            <person name="Ma J."/>
        </authorList>
    </citation>
    <scope>NUCLEOTIDE SEQUENCE [LARGE SCALE GENOMIC DNA]</scope>
    <source>
        <strain evidence="2">CGMCC 4.7357</strain>
    </source>
</reference>
<name>A0ABV9A3N0_9ACTN</name>
<sequence>MAVTNFIPEIWNASIMENFHASTVAVALANREYEGNLAHGNTVKITGMTDVAVRDYTIGEGNGGTVGAPLPRTTAAEAISTSSQDLVVDKEKSFDFYVDDIDRVQVAGTLEPFTRSAGEALAQDADRFLLSTAVTGATVLTDTVTSALASGDDALNVIRDLRKAMNKLYVPQAGRVLVINAEFEAVLLDASSRIMNVDTSGSSAGLRDASVGRLLGFEIYVSENLPTTATAQALALHRPSLAYVSQVEKTEAMRAQDKFADRLRGLHVYGGKVVRAAGVHVWTDDTTP</sequence>
<dbReference type="Pfam" id="PF25209">
    <property type="entry name" value="Phage_capsid_4"/>
    <property type="match status" value="1"/>
</dbReference>
<proteinExistence type="predicted"/>
<comment type="caution">
    <text evidence="1">The sequence shown here is derived from an EMBL/GenBank/DDBJ whole genome shotgun (WGS) entry which is preliminary data.</text>
</comment>
<dbReference type="Proteomes" id="UP001595997">
    <property type="component" value="Unassembled WGS sequence"/>
</dbReference>
<evidence type="ECO:0000313" key="2">
    <source>
        <dbReference type="Proteomes" id="UP001595997"/>
    </source>
</evidence>
<dbReference type="RefSeq" id="WP_386444361.1">
    <property type="nucleotide sequence ID" value="NZ_JBHSFH010000004.1"/>
</dbReference>